<accession>Q24G78</accession>
<feature type="domain" description="EGF-like" evidence="4">
    <location>
        <begin position="1099"/>
        <end position="1137"/>
    </location>
</feature>
<dbReference type="Proteomes" id="UP000009168">
    <property type="component" value="Unassembled WGS sequence"/>
</dbReference>
<dbReference type="OrthoDB" id="284918at2759"/>
<reference evidence="6" key="1">
    <citation type="journal article" date="2006" name="PLoS Biol.">
        <title>Macronuclear genome sequence of the ciliate Tetrahymena thermophila, a model eukaryote.</title>
        <authorList>
            <person name="Eisen J.A."/>
            <person name="Coyne R.S."/>
            <person name="Wu M."/>
            <person name="Wu D."/>
            <person name="Thiagarajan M."/>
            <person name="Wortman J.R."/>
            <person name="Badger J.H."/>
            <person name="Ren Q."/>
            <person name="Amedeo P."/>
            <person name="Jones K.M."/>
            <person name="Tallon L.J."/>
            <person name="Delcher A.L."/>
            <person name="Salzberg S.L."/>
            <person name="Silva J.C."/>
            <person name="Haas B.J."/>
            <person name="Majoros W.H."/>
            <person name="Farzad M."/>
            <person name="Carlton J.M."/>
            <person name="Smith R.K. Jr."/>
            <person name="Garg J."/>
            <person name="Pearlman R.E."/>
            <person name="Karrer K.M."/>
            <person name="Sun L."/>
            <person name="Manning G."/>
            <person name="Elde N.C."/>
            <person name="Turkewitz A.P."/>
            <person name="Asai D.J."/>
            <person name="Wilkes D.E."/>
            <person name="Wang Y."/>
            <person name="Cai H."/>
            <person name="Collins K."/>
            <person name="Stewart B.A."/>
            <person name="Lee S.R."/>
            <person name="Wilamowska K."/>
            <person name="Weinberg Z."/>
            <person name="Ruzzo W.L."/>
            <person name="Wloga D."/>
            <person name="Gaertig J."/>
            <person name="Frankel J."/>
            <person name="Tsao C.-C."/>
            <person name="Gorovsky M.A."/>
            <person name="Keeling P.J."/>
            <person name="Waller R.F."/>
            <person name="Patron N.J."/>
            <person name="Cherry J.M."/>
            <person name="Stover N.A."/>
            <person name="Krieger C.J."/>
            <person name="del Toro C."/>
            <person name="Ryder H.F."/>
            <person name="Williamson S.C."/>
            <person name="Barbeau R.A."/>
            <person name="Hamilton E.P."/>
            <person name="Orias E."/>
        </authorList>
    </citation>
    <scope>NUCLEOTIDE SEQUENCE [LARGE SCALE GENOMIC DNA]</scope>
    <source>
        <strain evidence="6">SB210</strain>
    </source>
</reference>
<keyword evidence="2" id="KW-1133">Transmembrane helix</keyword>
<dbReference type="SMART" id="SM00261">
    <property type="entry name" value="FU"/>
    <property type="match status" value="14"/>
</dbReference>
<protein>
    <submittedName>
        <fullName evidence="5">Transmembrane protein, putative</fullName>
    </submittedName>
</protein>
<dbReference type="RefSeq" id="XP_001027017.3">
    <property type="nucleotide sequence ID" value="XM_001027017.3"/>
</dbReference>
<keyword evidence="2 5" id="KW-0812">Transmembrane</keyword>
<evidence type="ECO:0000256" key="3">
    <source>
        <dbReference type="SAM" id="SignalP"/>
    </source>
</evidence>
<keyword evidence="2" id="KW-0472">Membrane</keyword>
<feature type="compositionally biased region" description="Polar residues" evidence="1">
    <location>
        <begin position="1382"/>
        <end position="1394"/>
    </location>
</feature>
<evidence type="ECO:0000256" key="2">
    <source>
        <dbReference type="SAM" id="Phobius"/>
    </source>
</evidence>
<proteinExistence type="predicted"/>
<feature type="domain" description="EGF-like" evidence="4">
    <location>
        <begin position="748"/>
        <end position="790"/>
    </location>
</feature>
<dbReference type="HOGENOM" id="CLU_285062_0_0_1"/>
<feature type="domain" description="EGF-like" evidence="4">
    <location>
        <begin position="843"/>
        <end position="883"/>
    </location>
</feature>
<feature type="domain" description="EGF-like" evidence="4">
    <location>
        <begin position="200"/>
        <end position="241"/>
    </location>
</feature>
<feature type="domain" description="EGF-like" evidence="4">
    <location>
        <begin position="979"/>
        <end position="1016"/>
    </location>
</feature>
<feature type="region of interest" description="Disordered" evidence="1">
    <location>
        <begin position="1382"/>
        <end position="1402"/>
    </location>
</feature>
<feature type="domain" description="EGF-like" evidence="4">
    <location>
        <begin position="258"/>
        <end position="304"/>
    </location>
</feature>
<dbReference type="InterPro" id="IPR006212">
    <property type="entry name" value="Furin_repeat"/>
</dbReference>
<sequence>MGSKTKLIQANWFIFFAFFLKNVFSQWQLYDQALTNSVTATDLSSWNLTPSLYQCTLLTGAQEYCTQQGFGQIGQNQYPYKRYDNLPPHAAVIIDLSILFQNTAAPPLPANLQDQIQVIVDGSVVYKKGYKNLSGWITNPVCTSIYESIDYVASSYLIHNNPSLQVSIRNNFNQNALTQSKFTIRDFKIFLNLCDSSCVSCQNTTPNICSSCSYFTGAYLDPTSQKCVCPTGYYMSNTLCVASCPQNTVAQNGSCVQICDPINCLACSNQTTCTSCKLPMLLQSGQCVSICSAGYMQKTGGICQQLSSVYANGVTLAAAFNNLYFNQQYINSLGYTITKLGPSATTYQNDIQFSYCGPNKILGGYLTLSSYSIQQTFTNIPAHSKARIYFKAFIIDNWNNEQLQVIIDGNQTNVSFNNLDGSQQGSNICGLATVNDQIYEFDTQINHTSSTLSLTIQSILDSNPDIKSFGIKDLYVIVSACPQFCQVCTATQCTQCMPGMIYYNQQCYQKCPDSLYFNGATCVACNPACATCDPAIQNGNNCLTCQNSRVNNPPYCGCYKGFYDDGINKNCQACRPFCIECTSYNQCSSCQGNRVTPLCTCPTNTYDNNQAICAQCNYFCNGCTGPSVNDCIACQGNRIFPGCSCPPNTLENGSSLICPLCNPGCISCSIIASNCSGCSSTTRTGTDCHCKPGMMETYQNDCIQCSVKCKTCSNTQDNCNGNCAGNRLPPDCSCPQYYYDNNQPFCVPCPYQCANCNIAGICTQCSSIRTNLPNCVCPTGYFDSGVADCQICSSKCQQCVTSSTNCTVCGLNRSNPPACGCSPGYYEDPISQTCLQCYTNCATCTGNLQSQCLTCLGNRINNPQCNCPPQTYDSGTAVCPSCYRGCTSCFGALQNQCISCTNNRQLSGGNQCICKYGYYDDNFSQDCLQCSYKCLTCNSFSVCTQCAANRVSLPNCDCPQNSFEINQPNCLQCPFKCLSCDQITMKCITCKGDRSLQHDCLCQGNTFDDGINVNCQQCYKTCQGCFGPGPMNCIQCKESYQKSDNGICVCDVNAYEDNGLCVCKTSFVMKNSICVQDDSNNPGNENNQNQNCIVQYCKMCYKNTCLQCQDNRVLIDNKCVCINGFYQITQKGQTYCQPCSLQNCSYCAIEDKCEKCNDGFVLTSDLNQKLICLEVKVATYFDFPNIYIFYIFLFLFLAGVIPIICKQIYVFASSRKKQEILESKREKLKHPSEFRKEREKYQQRIQKKQIKQSKDQQMVDHLLNSQGQNNQDDVLIQKKNVLDADNQNSINNQNQKSYLLKKDEENSLNNSLSLQPRDIIENKNNFEQMQHLDNQNTDRNNLDQLKQSDMQDNNQKNQSKIDQSILQESNLLYSRQFKQNLSNSQKNLNHQSLSKLKKQLVS</sequence>
<dbReference type="KEGG" id="tet:TTHERM_01212880"/>
<name>Q24G78_TETTS</name>
<dbReference type="PANTHER" id="PTHR15332:SF175">
    <property type="entry name" value="PROPROTEIN CONVERTASE SUBTILISIN_KEXIN TYPE 5-LIKE"/>
    <property type="match status" value="1"/>
</dbReference>
<feature type="domain" description="EGF-like" evidence="4">
    <location>
        <begin position="667"/>
        <end position="703"/>
    </location>
</feature>
<evidence type="ECO:0000313" key="5">
    <source>
        <dbReference type="EMBL" id="EAS06775.3"/>
    </source>
</evidence>
<feature type="domain" description="EGF-like" evidence="4">
    <location>
        <begin position="1138"/>
        <end position="1173"/>
    </location>
</feature>
<dbReference type="PANTHER" id="PTHR15332">
    <property type="entry name" value="PROPROTEIN CONVERTASE SUBTILISIN_KEXIN TYPE 5-LIKE"/>
    <property type="match status" value="1"/>
</dbReference>
<dbReference type="InParanoid" id="Q24G78"/>
<feature type="transmembrane region" description="Helical" evidence="2">
    <location>
        <begin position="1187"/>
        <end position="1212"/>
    </location>
</feature>
<dbReference type="SMART" id="SM00181">
    <property type="entry name" value="EGF"/>
    <property type="match status" value="13"/>
</dbReference>
<feature type="domain" description="EGF-like" evidence="4">
    <location>
        <begin position="711"/>
        <end position="747"/>
    </location>
</feature>
<evidence type="ECO:0000259" key="4">
    <source>
        <dbReference type="SMART" id="SM00181"/>
    </source>
</evidence>
<evidence type="ECO:0000256" key="1">
    <source>
        <dbReference type="SAM" id="MobiDB-lite"/>
    </source>
</evidence>
<dbReference type="Gene3D" id="2.10.220.10">
    <property type="entry name" value="Hormone Receptor, Insulin-like Growth Factor Receptor 1, Chain A, domain 2"/>
    <property type="match status" value="3"/>
</dbReference>
<dbReference type="InterPro" id="IPR009030">
    <property type="entry name" value="Growth_fac_rcpt_cys_sf"/>
</dbReference>
<feature type="domain" description="EGF-like" evidence="4">
    <location>
        <begin position="580"/>
        <end position="614"/>
    </location>
</feature>
<evidence type="ECO:0000313" key="6">
    <source>
        <dbReference type="Proteomes" id="UP000009168"/>
    </source>
</evidence>
<keyword evidence="3" id="KW-0732">Signal</keyword>
<feature type="chain" id="PRO_5004202333" evidence="3">
    <location>
        <begin position="26"/>
        <end position="1402"/>
    </location>
</feature>
<feature type="signal peptide" evidence="3">
    <location>
        <begin position="1"/>
        <end position="25"/>
    </location>
</feature>
<dbReference type="GeneID" id="7844566"/>
<feature type="domain" description="EGF-like" evidence="4">
    <location>
        <begin position="791"/>
        <end position="835"/>
    </location>
</feature>
<keyword evidence="6" id="KW-1185">Reference proteome</keyword>
<organism evidence="5 6">
    <name type="scientific">Tetrahymena thermophila (strain SB210)</name>
    <dbReference type="NCBI Taxonomy" id="312017"/>
    <lineage>
        <taxon>Eukaryota</taxon>
        <taxon>Sar</taxon>
        <taxon>Alveolata</taxon>
        <taxon>Ciliophora</taxon>
        <taxon>Intramacronucleata</taxon>
        <taxon>Oligohymenophorea</taxon>
        <taxon>Hymenostomatida</taxon>
        <taxon>Tetrahymenina</taxon>
        <taxon>Tetrahymenidae</taxon>
        <taxon>Tetrahymena</taxon>
    </lineage>
</organism>
<feature type="domain" description="EGF-like" evidence="4">
    <location>
        <begin position="531"/>
        <end position="572"/>
    </location>
</feature>
<dbReference type="EMBL" id="GG662641">
    <property type="protein sequence ID" value="EAS06775.3"/>
    <property type="molecule type" value="Genomic_DNA"/>
</dbReference>
<gene>
    <name evidence="5" type="ORF">TTHERM_01212880</name>
</gene>
<dbReference type="SUPFAM" id="SSF57184">
    <property type="entry name" value="Growth factor receptor domain"/>
    <property type="match status" value="7"/>
</dbReference>
<feature type="domain" description="EGF-like" evidence="4">
    <location>
        <begin position="888"/>
        <end position="928"/>
    </location>
</feature>
<dbReference type="InterPro" id="IPR000742">
    <property type="entry name" value="EGF"/>
</dbReference>